<keyword evidence="2" id="KW-1003">Cell membrane</keyword>
<proteinExistence type="predicted"/>
<feature type="transmembrane region" description="Helical" evidence="6">
    <location>
        <begin position="514"/>
        <end position="537"/>
    </location>
</feature>
<dbReference type="PANTHER" id="PTHR30509:SF40">
    <property type="entry name" value="BLR3852 PROTEIN"/>
    <property type="match status" value="1"/>
</dbReference>
<dbReference type="OrthoDB" id="6538131at2"/>
<feature type="transmembrane region" description="Helical" evidence="6">
    <location>
        <begin position="439"/>
        <end position="458"/>
    </location>
</feature>
<dbReference type="RefSeq" id="WP_093386260.1">
    <property type="nucleotide sequence ID" value="NZ_FOTW01000008.1"/>
</dbReference>
<keyword evidence="8" id="KW-1185">Reference proteome</keyword>
<feature type="transmembrane region" description="Helical" evidence="6">
    <location>
        <begin position="35"/>
        <end position="53"/>
    </location>
</feature>
<comment type="subcellular location">
    <subcellularLocation>
        <location evidence="1">Cell membrane</location>
        <topology evidence="1">Multi-pass membrane protein</topology>
    </subcellularLocation>
</comment>
<dbReference type="GO" id="GO:0005886">
    <property type="term" value="C:plasma membrane"/>
    <property type="evidence" value="ECO:0007669"/>
    <property type="project" value="UniProtKB-SubCell"/>
</dbReference>
<evidence type="ECO:0000313" key="7">
    <source>
        <dbReference type="EMBL" id="SFL83281.1"/>
    </source>
</evidence>
<evidence type="ECO:0000256" key="5">
    <source>
        <dbReference type="ARBA" id="ARBA00023136"/>
    </source>
</evidence>
<dbReference type="Proteomes" id="UP000199470">
    <property type="component" value="Unassembled WGS sequence"/>
</dbReference>
<feature type="transmembrane region" description="Helical" evidence="6">
    <location>
        <begin position="86"/>
        <end position="103"/>
    </location>
</feature>
<evidence type="ECO:0000256" key="2">
    <source>
        <dbReference type="ARBA" id="ARBA00022475"/>
    </source>
</evidence>
<keyword evidence="4 6" id="KW-1133">Transmembrane helix</keyword>
<dbReference type="STRING" id="758825.SAMN02982985_01688"/>
<evidence type="ECO:0000256" key="4">
    <source>
        <dbReference type="ARBA" id="ARBA00022989"/>
    </source>
</evidence>
<dbReference type="PANTHER" id="PTHR30509">
    <property type="entry name" value="P-HYDROXYBENZOIC ACID EFFLUX PUMP SUBUNIT-RELATED"/>
    <property type="match status" value="1"/>
</dbReference>
<dbReference type="InterPro" id="IPR006726">
    <property type="entry name" value="PHBA_efflux_AaeB/fusaric-R"/>
</dbReference>
<dbReference type="EMBL" id="FOTW01000008">
    <property type="protein sequence ID" value="SFL83281.1"/>
    <property type="molecule type" value="Genomic_DNA"/>
</dbReference>
<protein>
    <submittedName>
        <fullName evidence="7">Uncharacterized membrane protein YccC</fullName>
    </submittedName>
</protein>
<feature type="transmembrane region" description="Helical" evidence="6">
    <location>
        <begin position="109"/>
        <end position="127"/>
    </location>
</feature>
<reference evidence="7 8" key="1">
    <citation type="submission" date="2016-10" db="EMBL/GenBank/DDBJ databases">
        <authorList>
            <person name="de Groot N.N."/>
        </authorList>
    </citation>
    <scope>NUCLEOTIDE SEQUENCE [LARGE SCALE GENOMIC DNA]</scope>
    <source>
        <strain evidence="7 8">ATCC 43154</strain>
    </source>
</reference>
<feature type="transmembrane region" description="Helical" evidence="6">
    <location>
        <begin position="134"/>
        <end position="151"/>
    </location>
</feature>
<feature type="transmembrane region" description="Helical" evidence="6">
    <location>
        <begin position="488"/>
        <end position="508"/>
    </location>
</feature>
<sequence>MPPAPSAPPSSPATRALQWIGAQARDWRGSEGERLIFVAKTMLAAFGALWLAFRLGLDSPNTAMTTTFILALPSSGMVLEKSFYRLLGTLVGCAGALLMIALVPQQPVLLFLVLALWVGLCTGGAAMYRNQQSYSFVLAGYTACMIAIPAIDNPATVFTLAVTRVSEVGLGIICAAVVHDTLLPRHQSRQVMRTVQARYSRFLGFCQEVLQGRLTPAETELTHLRFAADIAALESGRAAAFFEAAHARSHTRQLHAFNGAFMAALTTFYTLHRLLHRLRTGPAGPVLALVEPLHTTLAGALRDDASVASLDQVGVRLEQKIGAARAALGQVERACRIDFDTAVELLERFALDMRAFVALYHGLTQAKRQQVSDPVAYSPKTPPAIVVGSGVRAASALLAAAAAWYWLAWPYAANAMLMITVFSALASSSPRPTMMVKQVLIGFLLCWPLAFATEFFVVIHANDYPMLVLAALPVFVLGAYLTTDPKRAGIGVGISLFAAQVVAPLNLMHYDVNGFFNTTLTLVLGVAVAYAIFAVVLPEHTMGQKDHIAEALWREALATCKAPLPQLKQRFDNRVRDLLNQLNAAAGPTPGKAARAVVRQGLTLLELGHSVIEMRQLVANSQLLAVRNALELAVDMLARYLRAPTPASCAAAQFALLQAGPTLRAELPDAGPEREQRLRTALIDLHSIYTSLRDQMAQFPGDAHAADRPHHAA</sequence>
<feature type="transmembrane region" description="Helical" evidence="6">
    <location>
        <begin position="157"/>
        <end position="183"/>
    </location>
</feature>
<dbReference type="GO" id="GO:0022857">
    <property type="term" value="F:transmembrane transporter activity"/>
    <property type="evidence" value="ECO:0007669"/>
    <property type="project" value="InterPro"/>
</dbReference>
<dbReference type="Pfam" id="PF04632">
    <property type="entry name" value="FUSC"/>
    <property type="match status" value="1"/>
</dbReference>
<feature type="transmembrane region" description="Helical" evidence="6">
    <location>
        <begin position="411"/>
        <end position="427"/>
    </location>
</feature>
<evidence type="ECO:0000256" key="6">
    <source>
        <dbReference type="SAM" id="Phobius"/>
    </source>
</evidence>
<evidence type="ECO:0000256" key="1">
    <source>
        <dbReference type="ARBA" id="ARBA00004651"/>
    </source>
</evidence>
<evidence type="ECO:0000256" key="3">
    <source>
        <dbReference type="ARBA" id="ARBA00022692"/>
    </source>
</evidence>
<evidence type="ECO:0000313" key="8">
    <source>
        <dbReference type="Proteomes" id="UP000199470"/>
    </source>
</evidence>
<organism evidence="7 8">
    <name type="scientific">Rugamonas rubra</name>
    <dbReference type="NCBI Taxonomy" id="758825"/>
    <lineage>
        <taxon>Bacteria</taxon>
        <taxon>Pseudomonadati</taxon>
        <taxon>Pseudomonadota</taxon>
        <taxon>Betaproteobacteria</taxon>
        <taxon>Burkholderiales</taxon>
        <taxon>Oxalobacteraceae</taxon>
        <taxon>Telluria group</taxon>
        <taxon>Rugamonas</taxon>
    </lineage>
</organism>
<accession>A0A1I4KX93</accession>
<keyword evidence="5 6" id="KW-0472">Membrane</keyword>
<gene>
    <name evidence="7" type="ORF">SAMN02982985_01688</name>
</gene>
<dbReference type="AlphaFoldDB" id="A0A1I4KX93"/>
<keyword evidence="3 6" id="KW-0812">Transmembrane</keyword>
<feature type="transmembrane region" description="Helical" evidence="6">
    <location>
        <begin position="464"/>
        <end position="481"/>
    </location>
</feature>
<name>A0A1I4KX93_9BURK</name>